<evidence type="ECO:0000259" key="1">
    <source>
        <dbReference type="Pfam" id="PF01243"/>
    </source>
</evidence>
<proteinExistence type="predicted"/>
<dbReference type="Proteomes" id="UP000035656">
    <property type="component" value="Chromosome"/>
</dbReference>
<evidence type="ECO:0000313" key="3">
    <source>
        <dbReference type="Proteomes" id="UP000035656"/>
    </source>
</evidence>
<dbReference type="SUPFAM" id="SSF50475">
    <property type="entry name" value="FMN-binding split barrel"/>
    <property type="match status" value="1"/>
</dbReference>
<dbReference type="AlphaFoldDB" id="A0A0G4ASE9"/>
<organism evidence="2 3">
    <name type="scientific">Candidatus Wolfebacteria bacterium GW2011_GWB1_47_1</name>
    <dbReference type="NCBI Taxonomy" id="1619007"/>
    <lineage>
        <taxon>Bacteria</taxon>
        <taxon>Candidatus Wolfeibacteriota</taxon>
    </lineage>
</organism>
<dbReference type="Gene3D" id="2.30.110.10">
    <property type="entry name" value="Electron Transport, Fmn-binding Protein, Chain A"/>
    <property type="match status" value="1"/>
</dbReference>
<accession>A0A0G4ASE9</accession>
<dbReference type="Pfam" id="PF01243">
    <property type="entry name" value="PNPOx_N"/>
    <property type="match status" value="1"/>
</dbReference>
<dbReference type="InterPro" id="IPR011576">
    <property type="entry name" value="Pyridox_Oxase_N"/>
</dbReference>
<sequence length="169" mass="19395">MKNKEALLTYLKSQNLMALSTSGEYVSNCIVYYAIDNEFNLYFISEPDSEHCKNIATNPHIACSIADTHQNVGDKKIGVQIKGTVQDVHGIDKLNTIIDLWNSTNPGIESVISINNFRNKIIKSRAYKIQPLEFKFFNEELYGEEGFETFAWYTDGKLRSISEFQKEFF</sequence>
<reference evidence="2 3" key="1">
    <citation type="journal article" date="2015" name="Nature">
        <title>rRNA introns, odd ribosomes, and small enigmatic genomes across a large radiation of phyla.</title>
        <authorList>
            <person name="Brown C.T."/>
            <person name="Hug L.A."/>
            <person name="Thomas B.C."/>
            <person name="Sharon I."/>
            <person name="Castelle C.J."/>
            <person name="Singh A."/>
            <person name="Wilkins M.J."/>
            <person name="Williams K.H."/>
            <person name="Banfield J.F."/>
        </authorList>
    </citation>
    <scope>NUCLEOTIDE SEQUENCE [LARGE SCALE GENOMIC DNA]</scope>
</reference>
<protein>
    <recommendedName>
        <fullName evidence="1">Pyridoxamine 5'-phosphate oxidase N-terminal domain-containing protein</fullName>
    </recommendedName>
</protein>
<feature type="domain" description="Pyridoxamine 5'-phosphate oxidase N-terminal" evidence="1">
    <location>
        <begin position="5"/>
        <end position="89"/>
    </location>
</feature>
<evidence type="ECO:0000313" key="2">
    <source>
        <dbReference type="EMBL" id="AKM78666.1"/>
    </source>
</evidence>
<gene>
    <name evidence="2" type="ORF">UX70_C0001G0969</name>
</gene>
<dbReference type="EMBL" id="CP011209">
    <property type="protein sequence ID" value="AKM78666.1"/>
    <property type="molecule type" value="Genomic_DNA"/>
</dbReference>
<name>A0A0G4ASE9_9BACT</name>
<dbReference type="InterPro" id="IPR012349">
    <property type="entry name" value="Split_barrel_FMN-bd"/>
</dbReference>
<dbReference type="KEGG" id="pwo:UX70_C0001G0969"/>